<gene>
    <name evidence="2" type="ORF">CWI38_0050p0050</name>
</gene>
<evidence type="ECO:0000313" key="2">
    <source>
        <dbReference type="EMBL" id="TBU20568.1"/>
    </source>
</evidence>
<keyword evidence="3" id="KW-1185">Reference proteome</keyword>
<evidence type="ECO:0000256" key="1">
    <source>
        <dbReference type="SAM" id="Phobius"/>
    </source>
</evidence>
<feature type="transmembrane region" description="Helical" evidence="1">
    <location>
        <begin position="326"/>
        <end position="344"/>
    </location>
</feature>
<feature type="transmembrane region" description="Helical" evidence="1">
    <location>
        <begin position="104"/>
        <end position="125"/>
    </location>
</feature>
<name>A0A4Q9M3H1_9MICR</name>
<keyword evidence="1" id="KW-0812">Transmembrane</keyword>
<sequence>MGECFEDEINVLFESDSKEMPIYSYKKYGKLLRIESSIIEKYKKEKRPYYNIDCIYYYYIHNNRVIKNVFKDIFIRIFQIGILIILIKIFNIDSAIKSKFMVKMVKIILFIFQTIVSVVELVEYYRKFMMFYTGYVYFKYILKIKPNHGFKKILKNIIHIEKKINNIDLTEEEIRRMLLRKYYFYRKFVTNSVFKNVFYKNIFYTKFFKNIVQILVSKNEMSKSRNDKIDIHYLTSLKKRFILFSFILLVISPVILIYNFIFYFVKILRKTLNNSNYLIEKKLICKFEEKESYNQKLYHEKKNKIKRKKIIYKKWVNQRYEYKYECLYYFVSNFLQLFVIFYMYDLIRCLFLYINEFHPNVNKQTAIFGNYISDRLLLRFLFLILTIFATNRLKNLYEKQKINKYSKKSKRFDSSKYMFRFNLVILFVELIAPIIVPLLMLIIFLKKEQYNAFLQEYLNYTYKANINNK</sequence>
<accession>A0A4Q9M3H1</accession>
<feature type="transmembrane region" description="Helical" evidence="1">
    <location>
        <begin position="241"/>
        <end position="265"/>
    </location>
</feature>
<keyword evidence="1" id="KW-1133">Transmembrane helix</keyword>
<keyword evidence="1" id="KW-0472">Membrane</keyword>
<comment type="caution">
    <text evidence="2">The sequence shown here is derived from an EMBL/GenBank/DDBJ whole genome shotgun (WGS) entry which is preliminary data.</text>
</comment>
<evidence type="ECO:0000313" key="3">
    <source>
        <dbReference type="Proteomes" id="UP000292282"/>
    </source>
</evidence>
<dbReference type="Proteomes" id="UP000292282">
    <property type="component" value="Unassembled WGS sequence"/>
</dbReference>
<protein>
    <submittedName>
        <fullName evidence="2">Uncharacterized protein</fullName>
    </submittedName>
</protein>
<reference evidence="2 3" key="1">
    <citation type="submission" date="2017-12" db="EMBL/GenBank/DDBJ databases">
        <authorList>
            <person name="Pombert J.-F."/>
            <person name="Haag K.L."/>
            <person name="Ebert D."/>
        </authorList>
    </citation>
    <scope>NUCLEOTIDE SEQUENCE [LARGE SCALE GENOMIC DNA]</scope>
    <source>
        <strain evidence="2">IL-G-3</strain>
    </source>
</reference>
<dbReference type="VEuPathDB" id="MicrosporidiaDB:CWI38_0050p0050"/>
<organism evidence="2 3">
    <name type="scientific">Hamiltosporidium tvaerminnensis</name>
    <dbReference type="NCBI Taxonomy" id="1176355"/>
    <lineage>
        <taxon>Eukaryota</taxon>
        <taxon>Fungi</taxon>
        <taxon>Fungi incertae sedis</taxon>
        <taxon>Microsporidia</taxon>
        <taxon>Dubosqiidae</taxon>
        <taxon>Hamiltosporidium</taxon>
    </lineage>
</organism>
<feature type="transmembrane region" description="Helical" evidence="1">
    <location>
        <begin position="376"/>
        <end position="397"/>
    </location>
</feature>
<proteinExistence type="predicted"/>
<dbReference type="EMBL" id="PITK01000050">
    <property type="protein sequence ID" value="TBU20568.1"/>
    <property type="molecule type" value="Genomic_DNA"/>
</dbReference>
<feature type="transmembrane region" description="Helical" evidence="1">
    <location>
        <begin position="73"/>
        <end position="92"/>
    </location>
</feature>
<dbReference type="AlphaFoldDB" id="A0A4Q9M3H1"/>
<feature type="transmembrane region" description="Helical" evidence="1">
    <location>
        <begin position="418"/>
        <end position="445"/>
    </location>
</feature>